<dbReference type="EC" id="2.7.1.71" evidence="7"/>
<dbReference type="Pfam" id="PF01202">
    <property type="entry name" value="SKI"/>
    <property type="match status" value="1"/>
</dbReference>
<dbReference type="GO" id="GO:0005829">
    <property type="term" value="C:cytosol"/>
    <property type="evidence" value="ECO:0007669"/>
    <property type="project" value="TreeGrafter"/>
</dbReference>
<dbReference type="GO" id="GO:0000287">
    <property type="term" value="F:magnesium ion binding"/>
    <property type="evidence" value="ECO:0007669"/>
    <property type="project" value="UniProtKB-UniRule"/>
</dbReference>
<comment type="pathway">
    <text evidence="7">Metabolic intermediate biosynthesis; chorismate biosynthesis; chorismate from D-erythrose 4-phosphate and phosphoenolpyruvate: step 5/7.</text>
</comment>
<feature type="binding site" evidence="7">
    <location>
        <begin position="11"/>
        <end position="16"/>
    </location>
    <ligand>
        <name>ATP</name>
        <dbReference type="ChEBI" id="CHEBI:30616"/>
    </ligand>
</feature>
<dbReference type="GO" id="GO:0008652">
    <property type="term" value="P:amino acid biosynthetic process"/>
    <property type="evidence" value="ECO:0007669"/>
    <property type="project" value="UniProtKB-KW"/>
</dbReference>
<accession>I9TCK0</accession>
<dbReference type="PRINTS" id="PR01100">
    <property type="entry name" value="SHIKIMTKNASE"/>
</dbReference>
<keyword evidence="1 7" id="KW-0028">Amino-acid biosynthesis</keyword>
<comment type="cofactor">
    <cofactor evidence="7">
        <name>Mg(2+)</name>
        <dbReference type="ChEBI" id="CHEBI:18420"/>
    </cofactor>
    <text evidence="7">Binds 1 Mg(2+) ion per subunit.</text>
</comment>
<keyword evidence="7" id="KW-0963">Cytoplasm</keyword>
<dbReference type="GeneID" id="93115234"/>
<dbReference type="InterPro" id="IPR000623">
    <property type="entry name" value="Shikimate_kinase/TSH1"/>
</dbReference>
<dbReference type="HOGENOM" id="CLU_057607_4_0_10"/>
<feature type="binding site" evidence="7">
    <location>
        <position position="33"/>
    </location>
    <ligand>
        <name>substrate</name>
    </ligand>
</feature>
<keyword evidence="3 7" id="KW-0547">Nucleotide-binding</keyword>
<dbReference type="OrthoDB" id="9800332at2"/>
<organism evidence="8 9">
    <name type="scientific">Bacteroides salyersiae CL02T12C01</name>
    <dbReference type="NCBI Taxonomy" id="997887"/>
    <lineage>
        <taxon>Bacteria</taxon>
        <taxon>Pseudomonadati</taxon>
        <taxon>Bacteroidota</taxon>
        <taxon>Bacteroidia</taxon>
        <taxon>Bacteroidales</taxon>
        <taxon>Bacteroidaceae</taxon>
        <taxon>Bacteroides</taxon>
    </lineage>
</organism>
<name>I9TCK0_9BACE</name>
<proteinExistence type="inferred from homology"/>
<dbReference type="PANTHER" id="PTHR21087">
    <property type="entry name" value="SHIKIMATE KINASE"/>
    <property type="match status" value="1"/>
</dbReference>
<dbReference type="AlphaFoldDB" id="I9TCK0"/>
<comment type="caution">
    <text evidence="8">The sequence shown here is derived from an EMBL/GenBank/DDBJ whole genome shotgun (WGS) entry which is preliminary data.</text>
</comment>
<feature type="binding site" evidence="7">
    <location>
        <position position="15"/>
    </location>
    <ligand>
        <name>Mg(2+)</name>
        <dbReference type="ChEBI" id="CHEBI:18420"/>
    </ligand>
</feature>
<dbReference type="SUPFAM" id="SSF52540">
    <property type="entry name" value="P-loop containing nucleoside triphosphate hydrolases"/>
    <property type="match status" value="1"/>
</dbReference>
<dbReference type="NCBIfam" id="NF010555">
    <property type="entry name" value="PRK13949.1"/>
    <property type="match status" value="1"/>
</dbReference>
<keyword evidence="4 7" id="KW-0418">Kinase</keyword>
<dbReference type="GO" id="GO:0005524">
    <property type="term" value="F:ATP binding"/>
    <property type="evidence" value="ECO:0007669"/>
    <property type="project" value="UniProtKB-UniRule"/>
</dbReference>
<evidence type="ECO:0000256" key="4">
    <source>
        <dbReference type="ARBA" id="ARBA00022777"/>
    </source>
</evidence>
<evidence type="ECO:0000256" key="7">
    <source>
        <dbReference type="HAMAP-Rule" id="MF_00109"/>
    </source>
</evidence>
<keyword evidence="9" id="KW-1185">Reference proteome</keyword>
<keyword evidence="5 7" id="KW-0067">ATP-binding</keyword>
<evidence type="ECO:0000313" key="8">
    <source>
        <dbReference type="EMBL" id="EIY66668.1"/>
    </source>
</evidence>
<dbReference type="UniPathway" id="UPA00053">
    <property type="reaction ID" value="UER00088"/>
</dbReference>
<gene>
    <name evidence="7" type="primary">aroK</name>
    <name evidence="8" type="ORF">HMPREF1071_01429</name>
</gene>
<dbReference type="InterPro" id="IPR031322">
    <property type="entry name" value="Shikimate/glucono_kinase"/>
</dbReference>
<sequence>MIRIFLTGYMGAGKTTLGKAFARKLNLPFVDLDWYMEERFHKTVGELFVERGEAGFRELEKNMLHEVGAFEDVVISTGGGAPCFFDNMDFMNRNGKTVFLNVHPDVLFRRLRVAKQQRPILQGKQDDELKEFIIRALEKRTPFYSQAQYVFNADELEDRSQIEKSVEKLRDLLKL</sequence>
<feature type="binding site" evidence="7">
    <location>
        <position position="140"/>
    </location>
    <ligand>
        <name>substrate</name>
    </ligand>
</feature>
<comment type="subunit">
    <text evidence="7">Monomer.</text>
</comment>
<evidence type="ECO:0000256" key="3">
    <source>
        <dbReference type="ARBA" id="ARBA00022741"/>
    </source>
</evidence>
<feature type="binding site" evidence="7">
    <location>
        <position position="57"/>
    </location>
    <ligand>
        <name>substrate</name>
    </ligand>
</feature>
<comment type="function">
    <text evidence="7">Catalyzes the specific phosphorylation of the 3-hydroxyl group of shikimic acid using ATP as a cosubstrate.</text>
</comment>
<dbReference type="Proteomes" id="UP000005150">
    <property type="component" value="Unassembled WGS sequence"/>
</dbReference>
<comment type="subcellular location">
    <subcellularLocation>
        <location evidence="7">Cytoplasm</location>
    </subcellularLocation>
</comment>
<dbReference type="PANTHER" id="PTHR21087:SF16">
    <property type="entry name" value="SHIKIMATE KINASE 1, CHLOROPLASTIC"/>
    <property type="match status" value="1"/>
</dbReference>
<comment type="catalytic activity">
    <reaction evidence="7">
        <text>shikimate + ATP = 3-phosphoshikimate + ADP + H(+)</text>
        <dbReference type="Rhea" id="RHEA:13121"/>
        <dbReference type="ChEBI" id="CHEBI:15378"/>
        <dbReference type="ChEBI" id="CHEBI:30616"/>
        <dbReference type="ChEBI" id="CHEBI:36208"/>
        <dbReference type="ChEBI" id="CHEBI:145989"/>
        <dbReference type="ChEBI" id="CHEBI:456216"/>
        <dbReference type="EC" id="2.7.1.71"/>
    </reaction>
</comment>
<evidence type="ECO:0000256" key="6">
    <source>
        <dbReference type="ARBA" id="ARBA00023141"/>
    </source>
</evidence>
<keyword evidence="6 7" id="KW-0057">Aromatic amino acid biosynthesis</keyword>
<dbReference type="PATRIC" id="fig|997887.3.peg.1505"/>
<dbReference type="GO" id="GO:0004765">
    <property type="term" value="F:shikimate kinase activity"/>
    <property type="evidence" value="ECO:0007669"/>
    <property type="project" value="UniProtKB-UniRule"/>
</dbReference>
<evidence type="ECO:0000256" key="1">
    <source>
        <dbReference type="ARBA" id="ARBA00022605"/>
    </source>
</evidence>
<comment type="caution">
    <text evidence="7">Lacks conserved residue(s) required for the propagation of feature annotation.</text>
</comment>
<evidence type="ECO:0000256" key="2">
    <source>
        <dbReference type="ARBA" id="ARBA00022679"/>
    </source>
</evidence>
<dbReference type="Gene3D" id="3.40.50.300">
    <property type="entry name" value="P-loop containing nucleotide triphosphate hydrolases"/>
    <property type="match status" value="1"/>
</dbReference>
<evidence type="ECO:0000313" key="9">
    <source>
        <dbReference type="Proteomes" id="UP000005150"/>
    </source>
</evidence>
<feature type="binding site" evidence="7">
    <location>
        <position position="118"/>
    </location>
    <ligand>
        <name>ATP</name>
        <dbReference type="ChEBI" id="CHEBI:30616"/>
    </ligand>
</feature>
<dbReference type="EMBL" id="AGXV01000020">
    <property type="protein sequence ID" value="EIY66668.1"/>
    <property type="molecule type" value="Genomic_DNA"/>
</dbReference>
<comment type="similarity">
    <text evidence="7">Belongs to the shikimate kinase family.</text>
</comment>
<keyword evidence="7" id="KW-0479">Metal-binding</keyword>
<dbReference type="GO" id="GO:0009073">
    <property type="term" value="P:aromatic amino acid family biosynthetic process"/>
    <property type="evidence" value="ECO:0007669"/>
    <property type="project" value="UniProtKB-KW"/>
</dbReference>
<dbReference type="RefSeq" id="WP_007479296.1">
    <property type="nucleotide sequence ID" value="NZ_JH724307.1"/>
</dbReference>
<dbReference type="InterPro" id="IPR027417">
    <property type="entry name" value="P-loop_NTPase"/>
</dbReference>
<protein>
    <recommendedName>
        <fullName evidence="7">Shikimate kinase</fullName>
        <shortName evidence="7">SK</shortName>
        <ecNumber evidence="7">2.7.1.71</ecNumber>
    </recommendedName>
</protein>
<keyword evidence="2 7" id="KW-0808">Transferase</keyword>
<dbReference type="CDD" id="cd00464">
    <property type="entry name" value="SK"/>
    <property type="match status" value="1"/>
</dbReference>
<keyword evidence="7" id="KW-0460">Magnesium</keyword>
<dbReference type="GO" id="GO:0009423">
    <property type="term" value="P:chorismate biosynthetic process"/>
    <property type="evidence" value="ECO:0007669"/>
    <property type="project" value="UniProtKB-UniRule"/>
</dbReference>
<evidence type="ECO:0000256" key="5">
    <source>
        <dbReference type="ARBA" id="ARBA00022840"/>
    </source>
</evidence>
<feature type="binding site" evidence="7">
    <location>
        <position position="79"/>
    </location>
    <ligand>
        <name>substrate</name>
    </ligand>
</feature>
<dbReference type="HAMAP" id="MF_00109">
    <property type="entry name" value="Shikimate_kinase"/>
    <property type="match status" value="1"/>
</dbReference>
<reference evidence="8 9" key="1">
    <citation type="submission" date="2012-02" db="EMBL/GenBank/DDBJ databases">
        <title>The Genome Sequence of Bacteroides salyersiae CL02T12C01.</title>
        <authorList>
            <consortium name="The Broad Institute Genome Sequencing Platform"/>
            <person name="Earl A."/>
            <person name="Ward D."/>
            <person name="Feldgarden M."/>
            <person name="Gevers D."/>
            <person name="Zitomersky N.L."/>
            <person name="Coyne M.J."/>
            <person name="Comstock L.E."/>
            <person name="Young S.K."/>
            <person name="Zeng Q."/>
            <person name="Gargeya S."/>
            <person name="Fitzgerald M."/>
            <person name="Haas B."/>
            <person name="Abouelleil A."/>
            <person name="Alvarado L."/>
            <person name="Arachchi H.M."/>
            <person name="Berlin A."/>
            <person name="Chapman S.B."/>
            <person name="Gearin G."/>
            <person name="Goldberg J."/>
            <person name="Griggs A."/>
            <person name="Gujja S."/>
            <person name="Hansen M."/>
            <person name="Heiman D."/>
            <person name="Howarth C."/>
            <person name="Larimer J."/>
            <person name="Lui A."/>
            <person name="MacDonald P.J.P."/>
            <person name="McCowen C."/>
            <person name="Montmayeur A."/>
            <person name="Murphy C."/>
            <person name="Neiman D."/>
            <person name="Pearson M."/>
            <person name="Priest M."/>
            <person name="Roberts A."/>
            <person name="Saif S."/>
            <person name="Shea T."/>
            <person name="Sisk P."/>
            <person name="Stolte C."/>
            <person name="Sykes S."/>
            <person name="Wortman J."/>
            <person name="Nusbaum C."/>
            <person name="Birren B."/>
        </authorList>
    </citation>
    <scope>NUCLEOTIDE SEQUENCE [LARGE SCALE GENOMIC DNA]</scope>
    <source>
        <strain evidence="8 9">CL02T12C01</strain>
    </source>
</reference>